<sequence>MARLSLALLVVALLQTGLSQPIVKEGQDLPTSLLTAVLTVPTAITGTGSSPLPTDIVPHIPHLHQPHPASKPTVPEKRNLPVTPEWLRWLPFESINM</sequence>
<keyword evidence="2" id="KW-1185">Reference proteome</keyword>
<evidence type="ECO:0000313" key="2">
    <source>
        <dbReference type="Proteomes" id="UP001153334"/>
    </source>
</evidence>
<gene>
    <name evidence="1" type="ORF">ONZ43_g4107</name>
</gene>
<accession>A0ACC2IRL8</accession>
<proteinExistence type="predicted"/>
<dbReference type="Proteomes" id="UP001153334">
    <property type="component" value="Unassembled WGS sequence"/>
</dbReference>
<reference evidence="1" key="1">
    <citation type="submission" date="2022-11" db="EMBL/GenBank/DDBJ databases">
        <title>Genome Sequence of Nemania bipapillata.</title>
        <authorList>
            <person name="Buettner E."/>
        </authorList>
    </citation>
    <scope>NUCLEOTIDE SEQUENCE</scope>
    <source>
        <strain evidence="1">CP14</strain>
    </source>
</reference>
<organism evidence="1 2">
    <name type="scientific">Nemania bipapillata</name>
    <dbReference type="NCBI Taxonomy" id="110536"/>
    <lineage>
        <taxon>Eukaryota</taxon>
        <taxon>Fungi</taxon>
        <taxon>Dikarya</taxon>
        <taxon>Ascomycota</taxon>
        <taxon>Pezizomycotina</taxon>
        <taxon>Sordariomycetes</taxon>
        <taxon>Xylariomycetidae</taxon>
        <taxon>Xylariales</taxon>
        <taxon>Xylariaceae</taxon>
        <taxon>Nemania</taxon>
    </lineage>
</organism>
<name>A0ACC2IRL8_9PEZI</name>
<evidence type="ECO:0000313" key="1">
    <source>
        <dbReference type="EMBL" id="KAJ8117861.1"/>
    </source>
</evidence>
<dbReference type="EMBL" id="JAPESX010001059">
    <property type="protein sequence ID" value="KAJ8117861.1"/>
    <property type="molecule type" value="Genomic_DNA"/>
</dbReference>
<comment type="caution">
    <text evidence="1">The sequence shown here is derived from an EMBL/GenBank/DDBJ whole genome shotgun (WGS) entry which is preliminary data.</text>
</comment>
<protein>
    <submittedName>
        <fullName evidence="1">Uncharacterized protein</fullName>
    </submittedName>
</protein>